<name>A0ABT6H9L2_9BACI</name>
<dbReference type="EMBL" id="JARULN010000034">
    <property type="protein sequence ID" value="MDG5755573.1"/>
    <property type="molecule type" value="Genomic_DNA"/>
</dbReference>
<dbReference type="InterPro" id="IPR012454">
    <property type="entry name" value="DUF1659"/>
</dbReference>
<gene>
    <name evidence="2" type="ORF">P6P90_16905</name>
</gene>
<comment type="caution">
    <text evidence="2">The sequence shown here is derived from an EMBL/GenBank/DDBJ whole genome shotgun (WGS) entry which is preliminary data.</text>
</comment>
<feature type="domain" description="DUF1659" evidence="1">
    <location>
        <begin position="7"/>
        <end position="72"/>
    </location>
</feature>
<proteinExistence type="predicted"/>
<evidence type="ECO:0000259" key="1">
    <source>
        <dbReference type="Pfam" id="PF07872"/>
    </source>
</evidence>
<accession>A0ABT6H9L2</accession>
<reference evidence="2 3" key="1">
    <citation type="submission" date="2023-04" db="EMBL/GenBank/DDBJ databases">
        <title>Ectobacillus antri isolated from activated sludge.</title>
        <authorList>
            <person name="Yan P."/>
            <person name="Liu X."/>
        </authorList>
    </citation>
    <scope>NUCLEOTIDE SEQUENCE [LARGE SCALE GENOMIC DNA]</scope>
    <source>
        <strain evidence="2 3">C18H</strain>
    </source>
</reference>
<dbReference type="Pfam" id="PF07872">
    <property type="entry name" value="DUF1659"/>
    <property type="match status" value="1"/>
</dbReference>
<protein>
    <submittedName>
        <fullName evidence="2">DUF1659 domain-containing protein</fullName>
    </submittedName>
</protein>
<evidence type="ECO:0000313" key="2">
    <source>
        <dbReference type="EMBL" id="MDG5755573.1"/>
    </source>
</evidence>
<organism evidence="2 3">
    <name type="scientific">Ectobacillus antri</name>
    <dbReference type="NCBI Taxonomy" id="2486280"/>
    <lineage>
        <taxon>Bacteria</taxon>
        <taxon>Bacillati</taxon>
        <taxon>Bacillota</taxon>
        <taxon>Bacilli</taxon>
        <taxon>Bacillales</taxon>
        <taxon>Bacillaceae</taxon>
        <taxon>Ectobacillus</taxon>
    </lineage>
</organism>
<evidence type="ECO:0000313" key="3">
    <source>
        <dbReference type="Proteomes" id="UP001218246"/>
    </source>
</evidence>
<keyword evidence="3" id="KW-1185">Reference proteome</keyword>
<sequence>MAIQSGITDMNLRLTLNGGTDANGKAIMKNKVYRFVKVDAPAEKVHEVALALASLQQHTLEAIQLVSTSDIVSI</sequence>
<dbReference type="RefSeq" id="WP_124566050.1">
    <property type="nucleotide sequence ID" value="NZ_JARRRY010000034.1"/>
</dbReference>
<dbReference type="Proteomes" id="UP001218246">
    <property type="component" value="Unassembled WGS sequence"/>
</dbReference>